<keyword evidence="1" id="KW-0812">Transmembrane</keyword>
<name>A0A3S8RKZ7_9FIRM</name>
<keyword evidence="3" id="KW-1185">Reference proteome</keyword>
<dbReference type="EMBL" id="CP034234">
    <property type="protein sequence ID" value="AZK43601.1"/>
    <property type="molecule type" value="Genomic_DNA"/>
</dbReference>
<dbReference type="RefSeq" id="WP_125163820.1">
    <property type="nucleotide sequence ID" value="NZ_CP034234.1"/>
</dbReference>
<dbReference type="AlphaFoldDB" id="A0A3S8RKZ7"/>
<organism evidence="2 3">
    <name type="scientific">Erysipelothrix piscisicarius</name>
    <dbReference type="NCBI Taxonomy" id="2485784"/>
    <lineage>
        <taxon>Bacteria</taxon>
        <taxon>Bacillati</taxon>
        <taxon>Bacillota</taxon>
        <taxon>Erysipelotrichia</taxon>
        <taxon>Erysipelotrichales</taxon>
        <taxon>Erysipelotrichaceae</taxon>
        <taxon>Erysipelothrix</taxon>
    </lineage>
</organism>
<evidence type="ECO:0000313" key="3">
    <source>
        <dbReference type="Proteomes" id="UP000278804"/>
    </source>
</evidence>
<evidence type="ECO:0000313" key="2">
    <source>
        <dbReference type="EMBL" id="AZK43601.1"/>
    </source>
</evidence>
<accession>A0A3S8RKZ7</accession>
<feature type="transmembrane region" description="Helical" evidence="1">
    <location>
        <begin position="12"/>
        <end position="41"/>
    </location>
</feature>
<reference evidence="2 3" key="1">
    <citation type="journal article" date="2020" name="Int. J. Syst. Evol. Microbiol.">
        <title>Description of Erysipelothrix piscisicarius sp. nov., an emergent fish pathogen, and assessment of virulence using a tiger barb (Puntigrus tetrazona) infection model.</title>
        <authorList>
            <person name="Pomaranski E.K."/>
            <person name="Griffin M.J."/>
            <person name="Camus A.C."/>
            <person name="Armwood A.R."/>
            <person name="Shelley J."/>
            <person name="Waldbieser G.C."/>
            <person name="LaFrentz B.R."/>
            <person name="Garcia J.C."/>
            <person name="Yanong R."/>
            <person name="Soto E."/>
        </authorList>
    </citation>
    <scope>NUCLEOTIDE SEQUENCE [LARGE SCALE GENOMIC DNA]</scope>
    <source>
        <strain evidence="2 3">15TAL0474</strain>
    </source>
</reference>
<keyword evidence="1" id="KW-1133">Transmembrane helix</keyword>
<gene>
    <name evidence="2" type="ORF">EEI45_01230</name>
</gene>
<evidence type="ECO:0000256" key="1">
    <source>
        <dbReference type="SAM" id="Phobius"/>
    </source>
</evidence>
<keyword evidence="1" id="KW-0472">Membrane</keyword>
<dbReference type="Proteomes" id="UP000278804">
    <property type="component" value="Chromosome"/>
</dbReference>
<dbReference type="KEGG" id="eri:EEI45_01230"/>
<sequence length="85" mass="9381">MTDNGIRLQLSGIAILLLGIGLQNNEVLLWFGIFVALYGLYRGADDQGKTRNGNYVPNMDKLAERSATAILKARKEDNVQDNAQD</sequence>
<proteinExistence type="predicted"/>
<protein>
    <submittedName>
        <fullName evidence="2">Uncharacterized protein</fullName>
    </submittedName>
</protein>